<dbReference type="OMA" id="SCNYSSQ"/>
<dbReference type="InterPro" id="IPR027417">
    <property type="entry name" value="P-loop_NTPase"/>
</dbReference>
<dbReference type="GO" id="GO:0005634">
    <property type="term" value="C:nucleus"/>
    <property type="evidence" value="ECO:0007669"/>
    <property type="project" value="UniProtKB-SubCell"/>
</dbReference>
<dbReference type="FunFam" id="1.20.272.10:FF:000006">
    <property type="entry name" value="Replication factor C subunit 2"/>
    <property type="match status" value="1"/>
</dbReference>
<protein>
    <recommendedName>
        <fullName evidence="7">Replication factor C subunit 2</fullName>
    </recommendedName>
</protein>
<evidence type="ECO:0000256" key="2">
    <source>
        <dbReference type="ARBA" id="ARBA00005378"/>
    </source>
</evidence>
<dbReference type="SUPFAM" id="SSF52540">
    <property type="entry name" value="P-loop containing nucleoside triphosphate hydrolases"/>
    <property type="match status" value="1"/>
</dbReference>
<organism evidence="10 11">
    <name type="scientific">Folsomia candida</name>
    <name type="common">Springtail</name>
    <dbReference type="NCBI Taxonomy" id="158441"/>
    <lineage>
        <taxon>Eukaryota</taxon>
        <taxon>Metazoa</taxon>
        <taxon>Ecdysozoa</taxon>
        <taxon>Arthropoda</taxon>
        <taxon>Hexapoda</taxon>
        <taxon>Collembola</taxon>
        <taxon>Entomobryomorpha</taxon>
        <taxon>Isotomoidea</taxon>
        <taxon>Isotomidae</taxon>
        <taxon>Proisotominae</taxon>
        <taxon>Folsomia</taxon>
    </lineage>
</organism>
<dbReference type="GO" id="GO:0006281">
    <property type="term" value="P:DNA repair"/>
    <property type="evidence" value="ECO:0007669"/>
    <property type="project" value="TreeGrafter"/>
</dbReference>
<evidence type="ECO:0000313" key="10">
    <source>
        <dbReference type="EMBL" id="OXA56438.1"/>
    </source>
</evidence>
<evidence type="ECO:0000256" key="5">
    <source>
        <dbReference type="ARBA" id="ARBA00022840"/>
    </source>
</evidence>
<dbReference type="GO" id="GO:0003677">
    <property type="term" value="F:DNA binding"/>
    <property type="evidence" value="ECO:0007669"/>
    <property type="project" value="InterPro"/>
</dbReference>
<dbReference type="CDD" id="cd00009">
    <property type="entry name" value="AAA"/>
    <property type="match status" value="1"/>
</dbReference>
<dbReference type="FunFam" id="1.10.8.60:FF:000012">
    <property type="entry name" value="Replication factor C subunit 4"/>
    <property type="match status" value="1"/>
</dbReference>
<feature type="compositionally biased region" description="Basic and acidic residues" evidence="8">
    <location>
        <begin position="47"/>
        <end position="56"/>
    </location>
</feature>
<dbReference type="Gene3D" id="1.20.272.10">
    <property type="match status" value="1"/>
</dbReference>
<dbReference type="CDD" id="cd18140">
    <property type="entry name" value="HLD_clamp_RFC"/>
    <property type="match status" value="1"/>
</dbReference>
<dbReference type="Gene3D" id="1.10.8.60">
    <property type="match status" value="1"/>
</dbReference>
<evidence type="ECO:0000259" key="9">
    <source>
        <dbReference type="SMART" id="SM00382"/>
    </source>
</evidence>
<dbReference type="NCBIfam" id="NF001679">
    <property type="entry name" value="PRK00440.1"/>
    <property type="match status" value="1"/>
</dbReference>
<accession>A0A226EGT6</accession>
<dbReference type="GO" id="GO:0003689">
    <property type="term" value="F:DNA clamp loader activity"/>
    <property type="evidence" value="ECO:0007669"/>
    <property type="project" value="TreeGrafter"/>
</dbReference>
<name>A0A226EGT6_FOLCA</name>
<dbReference type="Pfam" id="PF08542">
    <property type="entry name" value="Rep_fac_C"/>
    <property type="match status" value="1"/>
</dbReference>
<feature type="region of interest" description="Disordered" evidence="8">
    <location>
        <begin position="37"/>
        <end position="56"/>
    </location>
</feature>
<gene>
    <name evidence="10" type="ORF">Fcan01_09378</name>
</gene>
<dbReference type="SUPFAM" id="SSF48019">
    <property type="entry name" value="post-AAA+ oligomerization domain-like"/>
    <property type="match status" value="1"/>
</dbReference>
<dbReference type="OrthoDB" id="4199794at2759"/>
<evidence type="ECO:0000256" key="1">
    <source>
        <dbReference type="ARBA" id="ARBA00004123"/>
    </source>
</evidence>
<dbReference type="GO" id="GO:0006261">
    <property type="term" value="P:DNA-templated DNA replication"/>
    <property type="evidence" value="ECO:0007669"/>
    <property type="project" value="TreeGrafter"/>
</dbReference>
<keyword evidence="4" id="KW-0547">Nucleotide-binding</keyword>
<reference evidence="10 11" key="1">
    <citation type="submission" date="2015-12" db="EMBL/GenBank/DDBJ databases">
        <title>The genome of Folsomia candida.</title>
        <authorList>
            <person name="Faddeeva A."/>
            <person name="Derks M.F."/>
            <person name="Anvar Y."/>
            <person name="Smit S."/>
            <person name="Van Straalen N."/>
            <person name="Roelofs D."/>
        </authorList>
    </citation>
    <scope>NUCLEOTIDE SEQUENCE [LARGE SCALE GENOMIC DNA]</scope>
    <source>
        <strain evidence="10 11">VU population</strain>
        <tissue evidence="10">Whole body</tissue>
    </source>
</reference>
<evidence type="ECO:0000313" key="11">
    <source>
        <dbReference type="Proteomes" id="UP000198287"/>
    </source>
</evidence>
<evidence type="ECO:0000256" key="3">
    <source>
        <dbReference type="ARBA" id="ARBA00022705"/>
    </source>
</evidence>
<keyword evidence="6" id="KW-0539">Nucleus</keyword>
<comment type="caution">
    <text evidence="10">The sequence shown here is derived from an EMBL/GenBank/DDBJ whole genome shotgun (WGS) entry which is preliminary data.</text>
</comment>
<sequence>MSGDEGSMIIDDEDDIDDKHKIAKDTKKDVSIALPTTSAKAATAAPSHDKDDSNVPWIEKYRPHTFDEIVGNDETIARLAIFSQNGNMPNLILCGPPGVGKTTTILCLARILLGDAFRDAVLELNASSDRGIDVVRNKIKLFAQQKTSLPPGRHKIIILDEADSMTDGAQQALRRTMELYSQTTRFALACNTSEKIIPPIQSRCAVIRFGKLSEAQILAKINSVCVAENINYSDEGLAAIVFTSQGDMRQALNNLQATYHGFGTITPDNVFKVCDEPSPLAVQQMLENCRDGLIEDAYKTLSDLWKMGYSPEDIISNIFRVCKNLELREHAKLYFLKEIGITHMRIVEGSGTFLQMTGLIARLCAIGDKFKKP</sequence>
<dbReference type="Pfam" id="PF00004">
    <property type="entry name" value="AAA"/>
    <property type="match status" value="1"/>
</dbReference>
<evidence type="ECO:0000256" key="4">
    <source>
        <dbReference type="ARBA" id="ARBA00022741"/>
    </source>
</evidence>
<dbReference type="Gene3D" id="3.40.50.300">
    <property type="entry name" value="P-loop containing nucleotide triphosphate hydrolases"/>
    <property type="match status" value="1"/>
</dbReference>
<evidence type="ECO:0000256" key="7">
    <source>
        <dbReference type="ARBA" id="ARBA00040745"/>
    </source>
</evidence>
<dbReference type="GO" id="GO:0005524">
    <property type="term" value="F:ATP binding"/>
    <property type="evidence" value="ECO:0007669"/>
    <property type="project" value="UniProtKB-KW"/>
</dbReference>
<keyword evidence="3" id="KW-0235">DNA replication</keyword>
<keyword evidence="11" id="KW-1185">Reference proteome</keyword>
<dbReference type="FunFam" id="3.40.50.300:FF:000107">
    <property type="entry name" value="Replication factor C subunit 4"/>
    <property type="match status" value="1"/>
</dbReference>
<feature type="compositionally biased region" description="Low complexity" evidence="8">
    <location>
        <begin position="37"/>
        <end position="46"/>
    </location>
</feature>
<dbReference type="GO" id="GO:0005663">
    <property type="term" value="C:DNA replication factor C complex"/>
    <property type="evidence" value="ECO:0007669"/>
    <property type="project" value="TreeGrafter"/>
</dbReference>
<dbReference type="SMART" id="SM00382">
    <property type="entry name" value="AAA"/>
    <property type="match status" value="1"/>
</dbReference>
<dbReference type="EMBL" id="LNIX01000004">
    <property type="protein sequence ID" value="OXA56438.1"/>
    <property type="molecule type" value="Genomic_DNA"/>
</dbReference>
<feature type="domain" description="AAA+ ATPase" evidence="9">
    <location>
        <begin position="87"/>
        <end position="213"/>
    </location>
</feature>
<dbReference type="Pfam" id="PF21960">
    <property type="entry name" value="RCF1-5-like_lid"/>
    <property type="match status" value="1"/>
</dbReference>
<evidence type="ECO:0000256" key="8">
    <source>
        <dbReference type="SAM" id="MobiDB-lite"/>
    </source>
</evidence>
<comment type="similarity">
    <text evidence="2">Belongs to the activator 1 small subunits family.</text>
</comment>
<dbReference type="InterPro" id="IPR003959">
    <property type="entry name" value="ATPase_AAA_core"/>
</dbReference>
<dbReference type="Proteomes" id="UP000198287">
    <property type="component" value="Unassembled WGS sequence"/>
</dbReference>
<evidence type="ECO:0000256" key="6">
    <source>
        <dbReference type="ARBA" id="ARBA00023242"/>
    </source>
</evidence>
<proteinExistence type="inferred from homology"/>
<dbReference type="InterPro" id="IPR003593">
    <property type="entry name" value="AAA+_ATPase"/>
</dbReference>
<dbReference type="PANTHER" id="PTHR11669">
    <property type="entry name" value="REPLICATION FACTOR C / DNA POLYMERASE III GAMMA-TAU SUBUNIT"/>
    <property type="match status" value="1"/>
</dbReference>
<dbReference type="InterPro" id="IPR008921">
    <property type="entry name" value="DNA_pol3_clamp-load_cplx_C"/>
</dbReference>
<dbReference type="PANTHER" id="PTHR11669:SF5">
    <property type="entry name" value="REPLICATION FACTOR C SUBUNIT 2"/>
    <property type="match status" value="1"/>
</dbReference>
<dbReference type="InterPro" id="IPR047854">
    <property type="entry name" value="RFC_lid"/>
</dbReference>
<comment type="subcellular location">
    <subcellularLocation>
        <location evidence="1">Nucleus</location>
    </subcellularLocation>
</comment>
<dbReference type="AlphaFoldDB" id="A0A226EGT6"/>
<dbReference type="GO" id="GO:0016887">
    <property type="term" value="F:ATP hydrolysis activity"/>
    <property type="evidence" value="ECO:0007669"/>
    <property type="project" value="InterPro"/>
</dbReference>
<dbReference type="InterPro" id="IPR050238">
    <property type="entry name" value="DNA_Rep/Repair_Clamp_Loader"/>
</dbReference>
<dbReference type="STRING" id="158441.A0A226EGT6"/>
<dbReference type="InterPro" id="IPR013748">
    <property type="entry name" value="Rep_factorC_C"/>
</dbReference>
<keyword evidence="5" id="KW-0067">ATP-binding</keyword>